<name>A0A067QJZ3_ZOONE</name>
<feature type="domain" description="UBC core" evidence="3">
    <location>
        <begin position="8"/>
        <end position="152"/>
    </location>
</feature>
<evidence type="ECO:0000256" key="1">
    <source>
        <dbReference type="SAM" id="MobiDB-lite"/>
    </source>
</evidence>
<sequence length="273" mass="31009">MTTPKTNRATDRLQHEYLLLKNGPVPYVVAEPIPGNILKWHYVFTGPENTPYARGLYHGKLVFPINYPFESPSIYMITPNGRFKTDTPLCLSDAWTPVLSVPTILTGFLSIMIERTPTLGSIESSEYEKRQLAGQSLEFNLRDNVFCDLFPDMVTSIKIELERRAEEERDARSNPQSVTSDELERQAEVERDARSNPQSVTSDELERQAEVERAAQSNPQSVTSNDIEALLRNQFGHNDQSPVYSTITKLCVVIGFAVFSFMVHYVLRVIFTE</sequence>
<dbReference type="Gene3D" id="3.10.110.10">
    <property type="entry name" value="Ubiquitin Conjugating Enzyme"/>
    <property type="match status" value="1"/>
</dbReference>
<evidence type="ECO:0000313" key="4">
    <source>
        <dbReference type="EMBL" id="KDR09364.1"/>
    </source>
</evidence>
<keyword evidence="5" id="KW-1185">Reference proteome</keyword>
<evidence type="ECO:0000256" key="2">
    <source>
        <dbReference type="SAM" id="Phobius"/>
    </source>
</evidence>
<dbReference type="SUPFAM" id="SSF54495">
    <property type="entry name" value="UBC-like"/>
    <property type="match status" value="1"/>
</dbReference>
<feature type="region of interest" description="Disordered" evidence="1">
    <location>
        <begin position="163"/>
        <end position="223"/>
    </location>
</feature>
<dbReference type="Pfam" id="PF00179">
    <property type="entry name" value="UQ_con"/>
    <property type="match status" value="1"/>
</dbReference>
<dbReference type="OMA" id="HIWLENI"/>
<dbReference type="SMART" id="SM00212">
    <property type="entry name" value="UBCc"/>
    <property type="match status" value="1"/>
</dbReference>
<keyword evidence="2" id="KW-1133">Transmembrane helix</keyword>
<protein>
    <submittedName>
        <fullName evidence="4">Ubiquitin-conjugating enzyme E2 J2</fullName>
    </submittedName>
</protein>
<dbReference type="InterPro" id="IPR016135">
    <property type="entry name" value="UBQ-conjugating_enzyme/RWD"/>
</dbReference>
<evidence type="ECO:0000259" key="3">
    <source>
        <dbReference type="PROSITE" id="PS50127"/>
    </source>
</evidence>
<organism evidence="4 5">
    <name type="scientific">Zootermopsis nevadensis</name>
    <name type="common">Dampwood termite</name>
    <dbReference type="NCBI Taxonomy" id="136037"/>
    <lineage>
        <taxon>Eukaryota</taxon>
        <taxon>Metazoa</taxon>
        <taxon>Ecdysozoa</taxon>
        <taxon>Arthropoda</taxon>
        <taxon>Hexapoda</taxon>
        <taxon>Insecta</taxon>
        <taxon>Pterygota</taxon>
        <taxon>Neoptera</taxon>
        <taxon>Polyneoptera</taxon>
        <taxon>Dictyoptera</taxon>
        <taxon>Blattodea</taxon>
        <taxon>Blattoidea</taxon>
        <taxon>Termitoidae</taxon>
        <taxon>Termopsidae</taxon>
        <taxon>Zootermopsis</taxon>
    </lineage>
</organism>
<keyword evidence="2" id="KW-0472">Membrane</keyword>
<reference evidence="4 5" key="1">
    <citation type="journal article" date="2014" name="Nat. Commun.">
        <title>Molecular traces of alternative social organization in a termite genome.</title>
        <authorList>
            <person name="Terrapon N."/>
            <person name="Li C."/>
            <person name="Robertson H.M."/>
            <person name="Ji L."/>
            <person name="Meng X."/>
            <person name="Booth W."/>
            <person name="Chen Z."/>
            <person name="Childers C.P."/>
            <person name="Glastad K.M."/>
            <person name="Gokhale K."/>
            <person name="Gowin J."/>
            <person name="Gronenberg W."/>
            <person name="Hermansen R.A."/>
            <person name="Hu H."/>
            <person name="Hunt B.G."/>
            <person name="Huylmans A.K."/>
            <person name="Khalil S.M."/>
            <person name="Mitchell R.D."/>
            <person name="Munoz-Torres M.C."/>
            <person name="Mustard J.A."/>
            <person name="Pan H."/>
            <person name="Reese J.T."/>
            <person name="Scharf M.E."/>
            <person name="Sun F."/>
            <person name="Vogel H."/>
            <person name="Xiao J."/>
            <person name="Yang W."/>
            <person name="Yang Z."/>
            <person name="Yang Z."/>
            <person name="Zhou J."/>
            <person name="Zhu J."/>
            <person name="Brent C.S."/>
            <person name="Elsik C.G."/>
            <person name="Goodisman M.A."/>
            <person name="Liberles D.A."/>
            <person name="Roe R.M."/>
            <person name="Vargo E.L."/>
            <person name="Vilcinskas A."/>
            <person name="Wang J."/>
            <person name="Bornberg-Bauer E."/>
            <person name="Korb J."/>
            <person name="Zhang G."/>
            <person name="Liebig J."/>
        </authorList>
    </citation>
    <scope>NUCLEOTIDE SEQUENCE [LARGE SCALE GENOMIC DNA]</scope>
    <source>
        <tissue evidence="4">Whole organism</tissue>
    </source>
</reference>
<dbReference type="FunCoup" id="A0A067QJZ3">
    <property type="interactions" value="2473"/>
</dbReference>
<dbReference type="InParanoid" id="A0A067QJZ3"/>
<dbReference type="eggNOG" id="KOG0894">
    <property type="taxonomic scope" value="Eukaryota"/>
</dbReference>
<dbReference type="STRING" id="136037.A0A067QJZ3"/>
<dbReference type="InterPro" id="IPR050113">
    <property type="entry name" value="Ub_conjugating_enzyme"/>
</dbReference>
<dbReference type="Proteomes" id="UP000027135">
    <property type="component" value="Unassembled WGS sequence"/>
</dbReference>
<feature type="compositionally biased region" description="Basic and acidic residues" evidence="1">
    <location>
        <begin position="204"/>
        <end position="213"/>
    </location>
</feature>
<accession>A0A067QJZ3</accession>
<feature type="transmembrane region" description="Helical" evidence="2">
    <location>
        <begin position="247"/>
        <end position="267"/>
    </location>
</feature>
<dbReference type="PANTHER" id="PTHR24067">
    <property type="entry name" value="UBIQUITIN-CONJUGATING ENZYME E2"/>
    <property type="match status" value="1"/>
</dbReference>
<dbReference type="AlphaFoldDB" id="A0A067QJZ3"/>
<dbReference type="CDD" id="cd23799">
    <property type="entry name" value="UBCc_UBE2J"/>
    <property type="match status" value="1"/>
</dbReference>
<dbReference type="EMBL" id="KK853248">
    <property type="protein sequence ID" value="KDR09364.1"/>
    <property type="molecule type" value="Genomic_DNA"/>
</dbReference>
<evidence type="ECO:0000313" key="5">
    <source>
        <dbReference type="Proteomes" id="UP000027135"/>
    </source>
</evidence>
<feature type="compositionally biased region" description="Basic and acidic residues" evidence="1">
    <location>
        <begin position="163"/>
        <end position="172"/>
    </location>
</feature>
<gene>
    <name evidence="4" type="ORF">L798_00709</name>
</gene>
<dbReference type="PROSITE" id="PS50127">
    <property type="entry name" value="UBC_2"/>
    <property type="match status" value="1"/>
</dbReference>
<keyword evidence="2" id="KW-0812">Transmembrane</keyword>
<proteinExistence type="predicted"/>
<dbReference type="InterPro" id="IPR000608">
    <property type="entry name" value="UBC"/>
</dbReference>
<feature type="compositionally biased region" description="Basic and acidic residues" evidence="1">
    <location>
        <begin position="182"/>
        <end position="194"/>
    </location>
</feature>